<reference evidence="1" key="1">
    <citation type="submission" date="2022-05" db="EMBL/GenBank/DDBJ databases">
        <title>Draft genome sequence of Clostridium tertium strain CP3 isolated from Peru.</title>
        <authorList>
            <person name="Hurtado R."/>
            <person name="Lima L."/>
            <person name="Sousa T."/>
            <person name="Jaiswal A.K."/>
            <person name="Tiwari S."/>
            <person name="Maturrano L."/>
            <person name="Brenig B."/>
            <person name="Azevedo V."/>
        </authorList>
    </citation>
    <scope>NUCLEOTIDE SEQUENCE</scope>
    <source>
        <strain evidence="1">CP3</strain>
    </source>
</reference>
<sequence length="67" mass="7667">MACIKEFKSDKSDLTAICLNYPSTEEELEALSDRYYKSMIEGLEKQYGPNWGTIIMQKVKAADKDVK</sequence>
<dbReference type="EMBL" id="JAMRYU010000022">
    <property type="protein sequence ID" value="MDC4241974.1"/>
    <property type="molecule type" value="Genomic_DNA"/>
</dbReference>
<gene>
    <name evidence="1" type="ORF">NE398_17710</name>
</gene>
<dbReference type="Proteomes" id="UP001141183">
    <property type="component" value="Unassembled WGS sequence"/>
</dbReference>
<evidence type="ECO:0000313" key="2">
    <source>
        <dbReference type="Proteomes" id="UP001141183"/>
    </source>
</evidence>
<organism evidence="1 2">
    <name type="scientific">Clostridium tertium</name>
    <dbReference type="NCBI Taxonomy" id="1559"/>
    <lineage>
        <taxon>Bacteria</taxon>
        <taxon>Bacillati</taxon>
        <taxon>Bacillota</taxon>
        <taxon>Clostridia</taxon>
        <taxon>Eubacteriales</taxon>
        <taxon>Clostridiaceae</taxon>
        <taxon>Clostridium</taxon>
    </lineage>
</organism>
<proteinExistence type="predicted"/>
<dbReference type="RefSeq" id="WP_272470660.1">
    <property type="nucleotide sequence ID" value="NZ_JAMRYU010000022.1"/>
</dbReference>
<comment type="caution">
    <text evidence="1">The sequence shown here is derived from an EMBL/GenBank/DDBJ whole genome shotgun (WGS) entry which is preliminary data.</text>
</comment>
<evidence type="ECO:0000313" key="1">
    <source>
        <dbReference type="EMBL" id="MDC4241974.1"/>
    </source>
</evidence>
<protein>
    <submittedName>
        <fullName evidence="1">Uncharacterized protein</fullName>
    </submittedName>
</protein>
<accession>A0A9X4B1I0</accession>
<dbReference type="AlphaFoldDB" id="A0A9X4B1I0"/>
<keyword evidence="2" id="KW-1185">Reference proteome</keyword>
<name>A0A9X4B1I0_9CLOT</name>